<evidence type="ECO:0000313" key="1">
    <source>
        <dbReference type="EMBL" id="SMX53316.1"/>
    </source>
</evidence>
<dbReference type="Proteomes" id="UP000195514">
    <property type="component" value="Chromosome I"/>
</dbReference>
<reference evidence="2" key="1">
    <citation type="submission" date="2017-05" db="EMBL/GenBank/DDBJ databases">
        <authorList>
            <person name="Kirkegaard R."/>
            <person name="Mcilroy J S."/>
        </authorList>
    </citation>
    <scope>NUCLEOTIDE SEQUENCE [LARGE SCALE GENOMIC DNA]</scope>
</reference>
<keyword evidence="2" id="KW-1185">Reference proteome</keyword>
<accession>A0A1Y6K175</accession>
<name>A0A1Y6K175_9CHLR</name>
<dbReference type="EMBL" id="LT859958">
    <property type="protein sequence ID" value="SMX53316.1"/>
    <property type="molecule type" value="Genomic_DNA"/>
</dbReference>
<sequence length="74" mass="8643">MDHRRIPSNTGVDLSKIESRYTDDTSKKEGQAQLKTFRKERIDLQELLFAENKRQLLIVLQSIGQGTVTWLLRQ</sequence>
<gene>
    <name evidence="1" type="ORF">CFX1CAM_0250</name>
</gene>
<dbReference type="KEGG" id="abat:CFX1CAM_0250"/>
<dbReference type="AlphaFoldDB" id="A0A1Y6K175"/>
<dbReference type="Gene3D" id="3.40.50.300">
    <property type="entry name" value="P-loop containing nucleotide triphosphate hydrolases"/>
    <property type="match status" value="1"/>
</dbReference>
<organism evidence="1 2">
    <name type="scientific">Candidatus Brevifilum fermentans</name>
    <dbReference type="NCBI Taxonomy" id="1986204"/>
    <lineage>
        <taxon>Bacteria</taxon>
        <taxon>Bacillati</taxon>
        <taxon>Chloroflexota</taxon>
        <taxon>Anaerolineae</taxon>
        <taxon>Anaerolineales</taxon>
        <taxon>Anaerolineaceae</taxon>
        <taxon>Candidatus Brevifilum</taxon>
    </lineage>
</organism>
<protein>
    <submittedName>
        <fullName evidence="1">Uncharacterized protein</fullName>
    </submittedName>
</protein>
<proteinExistence type="predicted"/>
<dbReference type="InterPro" id="IPR027417">
    <property type="entry name" value="P-loop_NTPase"/>
</dbReference>
<evidence type="ECO:0000313" key="2">
    <source>
        <dbReference type="Proteomes" id="UP000195514"/>
    </source>
</evidence>
<dbReference type="RefSeq" id="WP_087861261.1">
    <property type="nucleotide sequence ID" value="NZ_LT859958.1"/>
</dbReference>